<feature type="region of interest" description="Disordered" evidence="1">
    <location>
        <begin position="12"/>
        <end position="35"/>
    </location>
</feature>
<dbReference type="InterPro" id="IPR056632">
    <property type="entry name" value="DUF7730"/>
</dbReference>
<keyword evidence="4" id="KW-1185">Reference proteome</keyword>
<dbReference type="EMBL" id="JAFEKC020000024">
    <property type="protein sequence ID" value="KAK0507214.1"/>
    <property type="molecule type" value="Genomic_DNA"/>
</dbReference>
<feature type="region of interest" description="Disordered" evidence="1">
    <location>
        <begin position="257"/>
        <end position="277"/>
    </location>
</feature>
<feature type="domain" description="DUF7730" evidence="2">
    <location>
        <begin position="41"/>
        <end position="253"/>
    </location>
</feature>
<dbReference type="Proteomes" id="UP001166286">
    <property type="component" value="Unassembled WGS sequence"/>
</dbReference>
<dbReference type="PANTHER" id="PTHR38790">
    <property type="entry name" value="2EXR DOMAIN-CONTAINING PROTEIN-RELATED"/>
    <property type="match status" value="1"/>
</dbReference>
<accession>A0AA39QSQ8</accession>
<dbReference type="Pfam" id="PF24864">
    <property type="entry name" value="DUF7730"/>
    <property type="match status" value="1"/>
</dbReference>
<evidence type="ECO:0000313" key="4">
    <source>
        <dbReference type="Proteomes" id="UP001166286"/>
    </source>
</evidence>
<evidence type="ECO:0000313" key="3">
    <source>
        <dbReference type="EMBL" id="KAK0507214.1"/>
    </source>
</evidence>
<evidence type="ECO:0000259" key="2">
    <source>
        <dbReference type="Pfam" id="PF24864"/>
    </source>
</evidence>
<organism evidence="3 4">
    <name type="scientific">Cladonia borealis</name>
    <dbReference type="NCBI Taxonomy" id="184061"/>
    <lineage>
        <taxon>Eukaryota</taxon>
        <taxon>Fungi</taxon>
        <taxon>Dikarya</taxon>
        <taxon>Ascomycota</taxon>
        <taxon>Pezizomycotina</taxon>
        <taxon>Lecanoromycetes</taxon>
        <taxon>OSLEUM clade</taxon>
        <taxon>Lecanoromycetidae</taxon>
        <taxon>Lecanorales</taxon>
        <taxon>Lecanorineae</taxon>
        <taxon>Cladoniaceae</taxon>
        <taxon>Cladonia</taxon>
    </lineage>
</organism>
<evidence type="ECO:0000256" key="1">
    <source>
        <dbReference type="SAM" id="MobiDB-lite"/>
    </source>
</evidence>
<dbReference type="AlphaFoldDB" id="A0AA39QSQ8"/>
<proteinExistence type="predicted"/>
<name>A0AA39QSQ8_9LECA</name>
<gene>
    <name evidence="3" type="ORF">JMJ35_010252</name>
</gene>
<comment type="caution">
    <text evidence="3">The sequence shown here is derived from an EMBL/GenBank/DDBJ whole genome shotgun (WGS) entry which is preliminary data.</text>
</comment>
<sequence>MSFRLKLFHRRREKASSAKPSDDALPSSPILAETTSAKPNPQLQSLFLTLLPLDVRLLIYEHIIVVKPRLHVVDWYPHGKLSHIGCEEPRNQSVRHAKCWNHRNGEGVILKPAVIYLIPITRHSEGVDFLYRQNVFDLETLSTLTTLVAYVPRTSLNLIRAMNLNLFWYAWFPGSSVENLRQSTCPPAFKFQWKKACDVLIELEGLRELRVSIEFQKENWRRAGKTEGIWFEELKRVGREKGLKTFDVEVNWPGLEENEEDDLPFNLSRLGHQNEEP</sequence>
<protein>
    <recommendedName>
        <fullName evidence="2">DUF7730 domain-containing protein</fullName>
    </recommendedName>
</protein>
<reference evidence="3" key="1">
    <citation type="submission" date="2023-03" db="EMBL/GenBank/DDBJ databases">
        <title>Complete genome of Cladonia borealis.</title>
        <authorList>
            <person name="Park H."/>
        </authorList>
    </citation>
    <scope>NUCLEOTIDE SEQUENCE</scope>
    <source>
        <strain evidence="3">ANT050790</strain>
    </source>
</reference>